<dbReference type="InterPro" id="IPR017926">
    <property type="entry name" value="GATASE"/>
</dbReference>
<dbReference type="InterPro" id="IPR029062">
    <property type="entry name" value="Class_I_gatase-like"/>
</dbReference>
<dbReference type="GO" id="GO:0016740">
    <property type="term" value="F:transferase activity"/>
    <property type="evidence" value="ECO:0007669"/>
    <property type="project" value="UniProtKB-KW"/>
</dbReference>
<dbReference type="Proteomes" id="UP000254123">
    <property type="component" value="Unassembled WGS sequence"/>
</dbReference>
<dbReference type="AlphaFoldDB" id="A0A379LJD6"/>
<dbReference type="CDD" id="cd01741">
    <property type="entry name" value="GATase1_1"/>
    <property type="match status" value="1"/>
</dbReference>
<dbReference type="STRING" id="1123034.GCA_000685805_01077"/>
<dbReference type="Gene3D" id="3.40.50.880">
    <property type="match status" value="1"/>
</dbReference>
<name>A0A379LJD6_9GAMM</name>
<keyword evidence="3" id="KW-1185">Reference proteome</keyword>
<dbReference type="PROSITE" id="PS51273">
    <property type="entry name" value="GATASE_TYPE_1"/>
    <property type="match status" value="1"/>
</dbReference>
<feature type="domain" description="Glutamine amidotransferase" evidence="1">
    <location>
        <begin position="16"/>
        <end position="195"/>
    </location>
</feature>
<proteinExistence type="predicted"/>
<dbReference type="FunFam" id="3.40.50.880:FF:000033">
    <property type="entry name" value="Glutamine amidotransferase class-I"/>
    <property type="match status" value="1"/>
</dbReference>
<evidence type="ECO:0000259" key="1">
    <source>
        <dbReference type="Pfam" id="PF00117"/>
    </source>
</evidence>
<accession>A0A379LJD6</accession>
<dbReference type="PANTHER" id="PTHR42695">
    <property type="entry name" value="GLUTAMINE AMIDOTRANSFERASE YLR126C-RELATED"/>
    <property type="match status" value="1"/>
</dbReference>
<evidence type="ECO:0000313" key="2">
    <source>
        <dbReference type="EMBL" id="SUD89872.1"/>
    </source>
</evidence>
<protein>
    <submittedName>
        <fullName evidence="2">Glutamine amidotransferase</fullName>
    </submittedName>
</protein>
<evidence type="ECO:0000313" key="3">
    <source>
        <dbReference type="Proteomes" id="UP000254123"/>
    </source>
</evidence>
<dbReference type="GO" id="GO:0005829">
    <property type="term" value="C:cytosol"/>
    <property type="evidence" value="ECO:0007669"/>
    <property type="project" value="TreeGrafter"/>
</dbReference>
<dbReference type="SUPFAM" id="SSF52317">
    <property type="entry name" value="Class I glutamine amidotransferase-like"/>
    <property type="match status" value="1"/>
</dbReference>
<keyword evidence="2" id="KW-0808">Transferase</keyword>
<dbReference type="PANTHER" id="PTHR42695:SF5">
    <property type="entry name" value="GLUTAMINE AMIDOTRANSFERASE YLR126C-RELATED"/>
    <property type="match status" value="1"/>
</dbReference>
<reference evidence="2 3" key="1">
    <citation type="submission" date="2018-06" db="EMBL/GenBank/DDBJ databases">
        <authorList>
            <consortium name="Pathogen Informatics"/>
            <person name="Doyle S."/>
        </authorList>
    </citation>
    <scope>NUCLEOTIDE SEQUENCE [LARGE SCALE GENOMIC DNA]</scope>
    <source>
        <strain evidence="2 3">NCTC10526</strain>
    </source>
</reference>
<gene>
    <name evidence="2" type="ORF">NCTC10526_00178</name>
</gene>
<dbReference type="Pfam" id="PF00117">
    <property type="entry name" value="GATase"/>
    <property type="match status" value="1"/>
</dbReference>
<dbReference type="RefSeq" id="WP_028858655.1">
    <property type="nucleotide sequence ID" value="NZ_CAJHAQ010000001.1"/>
</dbReference>
<keyword evidence="2" id="KW-0315">Glutamine amidotransferase</keyword>
<sequence>MTLRIHALLHNHINILGSIEYWIKRNGHELTLTQFAEDLVADNALPGQDSFDWLIIMGGPMGVYDVDKFPWLKVEKEFITEAIKAGKTVIGMCLGAQLLAEGLGANVGKIDIKEIGWTQLTLTELGVHHPLLNGVPHQFTTFHWHGDGFDLPDGATSLATSEHWPNQGFIYQTDNHKQLGSWLIGWQCHFEVTPVSLQTMINEGKGISEQDMRQYPKTVQSPAYILENTAQFATDNNAYFDTILDNLASSYKKVKNES</sequence>
<organism evidence="2 3">
    <name type="scientific">Psychrobacter phenylpyruvicus</name>
    <dbReference type="NCBI Taxonomy" id="29432"/>
    <lineage>
        <taxon>Bacteria</taxon>
        <taxon>Pseudomonadati</taxon>
        <taxon>Pseudomonadota</taxon>
        <taxon>Gammaproteobacteria</taxon>
        <taxon>Moraxellales</taxon>
        <taxon>Moraxellaceae</taxon>
        <taxon>Psychrobacter</taxon>
    </lineage>
</organism>
<dbReference type="EMBL" id="UGVC01000001">
    <property type="protein sequence ID" value="SUD89872.1"/>
    <property type="molecule type" value="Genomic_DNA"/>
</dbReference>
<dbReference type="InterPro" id="IPR044992">
    <property type="entry name" value="ChyE-like"/>
</dbReference>